<name>A0ABP7QQ62_9ACTN</name>
<evidence type="ECO:0000313" key="2">
    <source>
        <dbReference type="EMBL" id="GAA3986265.1"/>
    </source>
</evidence>
<comment type="caution">
    <text evidence="2">The sequence shown here is derived from an EMBL/GenBank/DDBJ whole genome shotgun (WGS) entry which is preliminary data.</text>
</comment>
<feature type="region of interest" description="Disordered" evidence="1">
    <location>
        <begin position="12"/>
        <end position="50"/>
    </location>
</feature>
<sequence length="139" mass="14157">MRGAALAAGLSAQLSREEARAQPAGAQPSASGAAAGPAGPDTALWDDGALPLLPLQPPRTGREILTAHITAMVCCAAMDTAGAAPGLDWLDGPSLLVNGVRAADLGPRVRSLVETGDPGPLRDWITELGIRPEKPVRLV</sequence>
<dbReference type="EMBL" id="BAABCQ010000071">
    <property type="protein sequence ID" value="GAA3986265.1"/>
    <property type="molecule type" value="Genomic_DNA"/>
</dbReference>
<evidence type="ECO:0000313" key="3">
    <source>
        <dbReference type="Proteomes" id="UP001500034"/>
    </source>
</evidence>
<organism evidence="2 3">
    <name type="scientific">Streptomyces marokkonensis</name>
    <dbReference type="NCBI Taxonomy" id="324855"/>
    <lineage>
        <taxon>Bacteria</taxon>
        <taxon>Bacillati</taxon>
        <taxon>Actinomycetota</taxon>
        <taxon>Actinomycetes</taxon>
        <taxon>Kitasatosporales</taxon>
        <taxon>Streptomycetaceae</taxon>
        <taxon>Streptomyces</taxon>
    </lineage>
</organism>
<accession>A0ABP7QQ62</accession>
<keyword evidence="3" id="KW-1185">Reference proteome</keyword>
<reference evidence="3" key="1">
    <citation type="journal article" date="2019" name="Int. J. Syst. Evol. Microbiol.">
        <title>The Global Catalogue of Microorganisms (GCM) 10K type strain sequencing project: providing services to taxonomists for standard genome sequencing and annotation.</title>
        <authorList>
            <consortium name="The Broad Institute Genomics Platform"/>
            <consortium name="The Broad Institute Genome Sequencing Center for Infectious Disease"/>
            <person name="Wu L."/>
            <person name="Ma J."/>
        </authorList>
    </citation>
    <scope>NUCLEOTIDE SEQUENCE [LARGE SCALE GENOMIC DNA]</scope>
    <source>
        <strain evidence="3">JCM 17027</strain>
    </source>
</reference>
<dbReference type="Proteomes" id="UP001500034">
    <property type="component" value="Unassembled WGS sequence"/>
</dbReference>
<proteinExistence type="predicted"/>
<feature type="compositionally biased region" description="Low complexity" evidence="1">
    <location>
        <begin position="21"/>
        <end position="40"/>
    </location>
</feature>
<protein>
    <submittedName>
        <fullName evidence="2">Uncharacterized protein</fullName>
    </submittedName>
</protein>
<gene>
    <name evidence="2" type="ORF">GCM10022384_38000</name>
</gene>
<evidence type="ECO:0000256" key="1">
    <source>
        <dbReference type="SAM" id="MobiDB-lite"/>
    </source>
</evidence>